<evidence type="ECO:0000256" key="1">
    <source>
        <dbReference type="SAM" id="MobiDB-lite"/>
    </source>
</evidence>
<comment type="caution">
    <text evidence="2">The sequence shown here is derived from an EMBL/GenBank/DDBJ whole genome shotgun (WGS) entry which is preliminary data.</text>
</comment>
<evidence type="ECO:0000313" key="2">
    <source>
        <dbReference type="EMBL" id="KAG2423024.1"/>
    </source>
</evidence>
<feature type="non-terminal residue" evidence="2">
    <location>
        <position position="1"/>
    </location>
</feature>
<evidence type="ECO:0000313" key="3">
    <source>
        <dbReference type="Proteomes" id="UP000613740"/>
    </source>
</evidence>
<feature type="region of interest" description="Disordered" evidence="1">
    <location>
        <begin position="1"/>
        <end position="27"/>
    </location>
</feature>
<dbReference type="Proteomes" id="UP000613740">
    <property type="component" value="Unassembled WGS sequence"/>
</dbReference>
<dbReference type="EMBL" id="JAEHOD010000172">
    <property type="protein sequence ID" value="KAG2423024.1"/>
    <property type="molecule type" value="Genomic_DNA"/>
</dbReference>
<keyword evidence="3" id="KW-1185">Reference proteome</keyword>
<proteinExistence type="predicted"/>
<name>A0A835S9X1_9CHLO</name>
<gene>
    <name evidence="2" type="ORF">HYH02_015373</name>
</gene>
<dbReference type="AlphaFoldDB" id="A0A835S9X1"/>
<accession>A0A835S9X1</accession>
<sequence>GTVSKGGWDHADATHAGGKRGPTARRTPLMSRARVLARRQHQPGDTLNQMPHFFVRMEQEGAYWYLYLAWRLLEVAYTHSQDFAASVRRLEATAGKTAAAHLSYRAAKGIYEQFATRKKLPWFNDLHRVRMREAVRTFYAITYGYHGPGPSGLTKL</sequence>
<organism evidence="2 3">
    <name type="scientific">Chlamydomonas schloesseri</name>
    <dbReference type="NCBI Taxonomy" id="2026947"/>
    <lineage>
        <taxon>Eukaryota</taxon>
        <taxon>Viridiplantae</taxon>
        <taxon>Chlorophyta</taxon>
        <taxon>core chlorophytes</taxon>
        <taxon>Chlorophyceae</taxon>
        <taxon>CS clade</taxon>
        <taxon>Chlamydomonadales</taxon>
        <taxon>Chlamydomonadaceae</taxon>
        <taxon>Chlamydomonas</taxon>
    </lineage>
</organism>
<protein>
    <submittedName>
        <fullName evidence="2">Uncharacterized protein</fullName>
    </submittedName>
</protein>
<reference evidence="2" key="1">
    <citation type="journal article" date="2020" name="bioRxiv">
        <title>Comparative genomics of Chlamydomonas.</title>
        <authorList>
            <person name="Craig R.J."/>
            <person name="Hasan A.R."/>
            <person name="Ness R.W."/>
            <person name="Keightley P.D."/>
        </authorList>
    </citation>
    <scope>NUCLEOTIDE SEQUENCE</scope>
    <source>
        <strain evidence="2">CCAP 11/173</strain>
    </source>
</reference>
<dbReference type="OrthoDB" id="541217at2759"/>